<evidence type="ECO:0000313" key="5">
    <source>
        <dbReference type="Proteomes" id="UP000281343"/>
    </source>
</evidence>
<dbReference type="InterPro" id="IPR052196">
    <property type="entry name" value="Bact_Kbp"/>
</dbReference>
<feature type="compositionally biased region" description="Low complexity" evidence="1">
    <location>
        <begin position="47"/>
        <end position="65"/>
    </location>
</feature>
<dbReference type="PANTHER" id="PTHR34700:SF4">
    <property type="entry name" value="PHAGE-LIKE ELEMENT PBSX PROTEIN XKDP"/>
    <property type="match status" value="1"/>
</dbReference>
<dbReference type="InterPro" id="IPR013783">
    <property type="entry name" value="Ig-like_fold"/>
</dbReference>
<dbReference type="Gene3D" id="3.10.350.10">
    <property type="entry name" value="LysM domain"/>
    <property type="match status" value="1"/>
</dbReference>
<dbReference type="Gene3D" id="2.60.40.10">
    <property type="entry name" value="Immunoglobulins"/>
    <property type="match status" value="1"/>
</dbReference>
<name>A0A3L9XXZ0_9RHOB</name>
<feature type="region of interest" description="Disordered" evidence="1">
    <location>
        <begin position="199"/>
        <end position="237"/>
    </location>
</feature>
<evidence type="ECO:0000259" key="3">
    <source>
        <dbReference type="PROSITE" id="PS51782"/>
    </source>
</evidence>
<keyword evidence="5" id="KW-1185">Reference proteome</keyword>
<accession>A0A3L9XXZ0</accession>
<dbReference type="Pfam" id="PF01476">
    <property type="entry name" value="LysM"/>
    <property type="match status" value="1"/>
</dbReference>
<keyword evidence="2" id="KW-1133">Transmembrane helix</keyword>
<dbReference type="RefSeq" id="WP_121898634.1">
    <property type="nucleotide sequence ID" value="NZ_RCNT01000007.1"/>
</dbReference>
<sequence length="415" mass="41980">MALGTGSINSGSALAIGVGAAALAGVIGIVIFSGLLGPDQPEGDGVPAPLASLPAADAPQAEDPASPVVVSTTVLPEPQGETRAAAATADEAEAAAAAAGAPQVQIRPLIDLLRVDPTGSTIVAGRAAPGAEVTLMLDGVALDTVTADEWGAFVAMVSVPPAEMPRALSLSMVEDTDGPPVASEESIIITPTAAWVAAAGPTPAGAESAPEPLSDSGAEDVQQAGAAPEPPAAPRSPTLLIADDRGVRVLQPADQAPAVLDQIVLDTITYDPAGEVVLSGRGQADSGLQVYLDNQPVRLAEVDAVGQWRAALPEVDPGTYTLRVDQVDAAGQVVSRVETPFLREEPAVLAALPGPDDGVSVVTVQPGFTLWGIARETLGAGILYVQVYQANQDLIRDPDLIYPGQVFAIPEMASE</sequence>
<gene>
    <name evidence="4" type="ORF">D9R08_13680</name>
</gene>
<dbReference type="OrthoDB" id="370541at2"/>
<feature type="compositionally biased region" description="Low complexity" evidence="1">
    <location>
        <begin position="199"/>
        <end position="212"/>
    </location>
</feature>
<dbReference type="PROSITE" id="PS51782">
    <property type="entry name" value="LYSM"/>
    <property type="match status" value="1"/>
</dbReference>
<dbReference type="PANTHER" id="PTHR34700">
    <property type="entry name" value="POTASSIUM BINDING PROTEIN KBP"/>
    <property type="match status" value="1"/>
</dbReference>
<dbReference type="CDD" id="cd00118">
    <property type="entry name" value="LysM"/>
    <property type="match status" value="1"/>
</dbReference>
<keyword evidence="2" id="KW-0472">Membrane</keyword>
<comment type="caution">
    <text evidence="4">The sequence shown here is derived from an EMBL/GenBank/DDBJ whole genome shotgun (WGS) entry which is preliminary data.</text>
</comment>
<dbReference type="Proteomes" id="UP000281343">
    <property type="component" value="Unassembled WGS sequence"/>
</dbReference>
<evidence type="ECO:0000313" key="4">
    <source>
        <dbReference type="EMBL" id="RMA41374.1"/>
    </source>
</evidence>
<feature type="domain" description="LysM" evidence="3">
    <location>
        <begin position="360"/>
        <end position="409"/>
    </location>
</feature>
<dbReference type="AlphaFoldDB" id="A0A3L9XXZ0"/>
<keyword evidence="2" id="KW-0812">Transmembrane</keyword>
<dbReference type="InterPro" id="IPR036779">
    <property type="entry name" value="LysM_dom_sf"/>
</dbReference>
<dbReference type="InterPro" id="IPR018392">
    <property type="entry name" value="LysM"/>
</dbReference>
<organism evidence="4 5">
    <name type="scientific">Rhodophyticola porphyridii</name>
    <dbReference type="NCBI Taxonomy" id="1852017"/>
    <lineage>
        <taxon>Bacteria</taxon>
        <taxon>Pseudomonadati</taxon>
        <taxon>Pseudomonadota</taxon>
        <taxon>Alphaproteobacteria</taxon>
        <taxon>Rhodobacterales</taxon>
        <taxon>Roseobacteraceae</taxon>
        <taxon>Rhodophyticola</taxon>
    </lineage>
</organism>
<proteinExistence type="predicted"/>
<evidence type="ECO:0000256" key="1">
    <source>
        <dbReference type="SAM" id="MobiDB-lite"/>
    </source>
</evidence>
<evidence type="ECO:0000256" key="2">
    <source>
        <dbReference type="SAM" id="Phobius"/>
    </source>
</evidence>
<feature type="transmembrane region" description="Helical" evidence="2">
    <location>
        <begin position="12"/>
        <end position="36"/>
    </location>
</feature>
<dbReference type="EMBL" id="RCNT01000007">
    <property type="protein sequence ID" value="RMA41374.1"/>
    <property type="molecule type" value="Genomic_DNA"/>
</dbReference>
<protein>
    <submittedName>
        <fullName evidence="4">LysM peptidoglycan-binding domain-containing protein</fullName>
    </submittedName>
</protein>
<reference evidence="4 5" key="1">
    <citation type="submission" date="2018-10" db="EMBL/GenBank/DDBJ databases">
        <authorList>
            <person name="Jung H.S."/>
            <person name="Jeon C.O."/>
        </authorList>
    </citation>
    <scope>NUCLEOTIDE SEQUENCE [LARGE SCALE GENOMIC DNA]</scope>
    <source>
        <strain evidence="4 5">MA-7-27</strain>
    </source>
</reference>
<feature type="region of interest" description="Disordered" evidence="1">
    <location>
        <begin position="43"/>
        <end position="65"/>
    </location>
</feature>